<sequence length="387" mass="43033">MALADRIQEFLQRLSPVTRGTLLTELERLEICGAEIPGAAPVLEKLRAEFRKDGSTQIRVSNPSRYFFAPLEPLLIDADPEHANSGRISRGSLAPTWEWISRDLLPTMARDYIKEINDLIASDNQRGARKAAATFQIKVVKSLENTIGSPDAATQTRAKLAAYTTARSAYDDLVKMLAVIRAQEALAKFNEGLPDRIAKFDDAQVAKIATLLDAFARKNAEVLPFALTLVAKRLKTPWQLIRLATKAAPSKNASDIAATPYAITVSMVLDRLDNRRTTLRVALKNNRVLVAKEILTEFYDTEYALRVRIDRLDESEWGQRLDRLIDAIAALVALEISRFPEKIGHVLGSRSLRSHQSLSGRLTYLAWKGRDALAEGAAFCRKLVRAA</sequence>
<evidence type="ECO:0000313" key="1">
    <source>
        <dbReference type="EMBL" id="QWG13585.1"/>
    </source>
</evidence>
<protein>
    <submittedName>
        <fullName evidence="1">Uncharacterized protein</fullName>
    </submittedName>
</protein>
<name>A0A975NEX4_9BRAD</name>
<accession>A0A975NEX4</accession>
<dbReference type="AlphaFoldDB" id="A0A975NEX4"/>
<dbReference type="EMBL" id="CP076134">
    <property type="protein sequence ID" value="QWG13585.1"/>
    <property type="molecule type" value="Genomic_DNA"/>
</dbReference>
<dbReference type="RefSeq" id="WP_215622288.1">
    <property type="nucleotide sequence ID" value="NZ_CP076134.1"/>
</dbReference>
<dbReference type="Proteomes" id="UP000680839">
    <property type="component" value="Chromosome"/>
</dbReference>
<reference evidence="1" key="1">
    <citation type="submission" date="2021-06" db="EMBL/GenBank/DDBJ databases">
        <title>Bradyrhizobium sp. S2-20-1 Genome sequencing.</title>
        <authorList>
            <person name="Jin L."/>
        </authorList>
    </citation>
    <scope>NUCLEOTIDE SEQUENCE</scope>
    <source>
        <strain evidence="1">S2-20-1</strain>
    </source>
</reference>
<evidence type="ECO:0000313" key="2">
    <source>
        <dbReference type="Proteomes" id="UP000680839"/>
    </source>
</evidence>
<organism evidence="1 2">
    <name type="scientific">Bradyrhizobium sediminis</name>
    <dbReference type="NCBI Taxonomy" id="2840469"/>
    <lineage>
        <taxon>Bacteria</taxon>
        <taxon>Pseudomonadati</taxon>
        <taxon>Pseudomonadota</taxon>
        <taxon>Alphaproteobacteria</taxon>
        <taxon>Hyphomicrobiales</taxon>
        <taxon>Nitrobacteraceae</taxon>
        <taxon>Bradyrhizobium</taxon>
    </lineage>
</organism>
<gene>
    <name evidence="1" type="ORF">KMZ29_02255</name>
</gene>
<proteinExistence type="predicted"/>